<dbReference type="Proteomes" id="UP000326979">
    <property type="component" value="Unassembled WGS sequence"/>
</dbReference>
<keyword evidence="2" id="KW-0547">Nucleotide-binding</keyword>
<comment type="caution">
    <text evidence="2">The sequence shown here is derived from an EMBL/GenBank/DDBJ whole genome shotgun (WGS) entry which is preliminary data.</text>
</comment>
<dbReference type="InterPro" id="IPR027417">
    <property type="entry name" value="P-loop_NTPase"/>
</dbReference>
<evidence type="ECO:0000256" key="1">
    <source>
        <dbReference type="SAM" id="MobiDB-lite"/>
    </source>
</evidence>
<dbReference type="EMBL" id="VJZE01000330">
    <property type="protein sequence ID" value="MPY44507.1"/>
    <property type="molecule type" value="Genomic_DNA"/>
</dbReference>
<keyword evidence="2" id="KW-0067">ATP-binding</keyword>
<evidence type="ECO:0000313" key="3">
    <source>
        <dbReference type="Proteomes" id="UP000326979"/>
    </source>
</evidence>
<organism evidence="2 3">
    <name type="scientific">Streptomyces phyllanthi</name>
    <dbReference type="NCBI Taxonomy" id="1803180"/>
    <lineage>
        <taxon>Bacteria</taxon>
        <taxon>Bacillati</taxon>
        <taxon>Actinomycetota</taxon>
        <taxon>Actinomycetes</taxon>
        <taxon>Kitasatosporales</taxon>
        <taxon>Streptomycetaceae</taxon>
        <taxon>Streptomyces</taxon>
    </lineage>
</organism>
<feature type="region of interest" description="Disordered" evidence="1">
    <location>
        <begin position="1"/>
        <end position="24"/>
    </location>
</feature>
<accession>A0A5N8WAK4</accession>
<keyword evidence="3" id="KW-1185">Reference proteome</keyword>
<evidence type="ECO:0000313" key="2">
    <source>
        <dbReference type="EMBL" id="MPY44507.1"/>
    </source>
</evidence>
<reference evidence="2 3" key="1">
    <citation type="submission" date="2019-07" db="EMBL/GenBank/DDBJ databases">
        <title>New species of Amycolatopsis and Streptomyces.</title>
        <authorList>
            <person name="Duangmal K."/>
            <person name="Teo W.F.A."/>
            <person name="Lipun K."/>
        </authorList>
    </citation>
    <scope>NUCLEOTIDE SEQUENCE [LARGE SCALE GENOMIC DNA]</scope>
    <source>
        <strain evidence="2 3">TISTR 2346</strain>
    </source>
</reference>
<gene>
    <name evidence="2" type="ORF">FNH04_32760</name>
</gene>
<proteinExistence type="predicted"/>
<dbReference type="Gene3D" id="3.40.50.300">
    <property type="entry name" value="P-loop containing nucleotide triphosphate hydrolases"/>
    <property type="match status" value="1"/>
</dbReference>
<sequence length="231" mass="26314">MTAAHQGARHAPADQRALRGRQSVRKLPAHEIRRRLPGSVICDPEHAGFGLRRMLPPELRGARGGRPLIEDFQDLESWRQGVVEVLGLALTKHDGVVIAPMTVTNPAYVAETVGRLRELGHDVRHFTLLAERETVLRRLRERGFGHLLPYVAGKRRWLRRESWAVEQLDHCLEALREPEFAEHLWTDHSTVPKTADRIAVLAGLTLRPNREGALRTRLRQAKVGLRHIRFD</sequence>
<name>A0A5N8WAK4_9ACTN</name>
<dbReference type="AlphaFoldDB" id="A0A5N8WAK4"/>
<protein>
    <submittedName>
        <fullName evidence="2">ATP-binding protein</fullName>
    </submittedName>
</protein>
<dbReference type="GO" id="GO:0005524">
    <property type="term" value="F:ATP binding"/>
    <property type="evidence" value="ECO:0007669"/>
    <property type="project" value="UniProtKB-KW"/>
</dbReference>